<dbReference type="AlphaFoldDB" id="A0A507B2T5"/>
<dbReference type="Gene3D" id="3.10.450.50">
    <property type="match status" value="1"/>
</dbReference>
<dbReference type="SUPFAM" id="SSF54427">
    <property type="entry name" value="NTF2-like"/>
    <property type="match status" value="1"/>
</dbReference>
<dbReference type="OrthoDB" id="1162399at2759"/>
<feature type="compositionally biased region" description="Basic and acidic residues" evidence="1">
    <location>
        <begin position="219"/>
        <end position="233"/>
    </location>
</feature>
<dbReference type="InterPro" id="IPR032710">
    <property type="entry name" value="NTF2-like_dom_sf"/>
</dbReference>
<feature type="compositionally biased region" description="Acidic residues" evidence="1">
    <location>
        <begin position="296"/>
        <end position="305"/>
    </location>
</feature>
<feature type="region of interest" description="Disordered" evidence="1">
    <location>
        <begin position="161"/>
        <end position="342"/>
    </location>
</feature>
<accession>A0A507B2T5</accession>
<evidence type="ECO:0000313" key="3">
    <source>
        <dbReference type="Proteomes" id="UP000319257"/>
    </source>
</evidence>
<feature type="compositionally biased region" description="Gly residues" evidence="1">
    <location>
        <begin position="540"/>
        <end position="554"/>
    </location>
</feature>
<dbReference type="STRING" id="1093900.A0A507B2T5"/>
<reference evidence="2 3" key="1">
    <citation type="submission" date="2019-06" db="EMBL/GenBank/DDBJ databases">
        <title>Draft genome sequence of the filamentous fungus Phialemoniopsis curvata isolated from diesel fuel.</title>
        <authorList>
            <person name="Varaljay V.A."/>
            <person name="Lyon W.J."/>
            <person name="Crouch A.L."/>
            <person name="Drake C.E."/>
            <person name="Hollomon J.M."/>
            <person name="Nadeau L.J."/>
            <person name="Nunn H.S."/>
            <person name="Stevenson B.S."/>
            <person name="Bojanowski C.L."/>
            <person name="Crookes-Goodson W.J."/>
        </authorList>
    </citation>
    <scope>NUCLEOTIDE SEQUENCE [LARGE SCALE GENOMIC DNA]</scope>
    <source>
        <strain evidence="2 3">D216</strain>
    </source>
</reference>
<organism evidence="2 3">
    <name type="scientific">Thyridium curvatum</name>
    <dbReference type="NCBI Taxonomy" id="1093900"/>
    <lineage>
        <taxon>Eukaryota</taxon>
        <taxon>Fungi</taxon>
        <taxon>Dikarya</taxon>
        <taxon>Ascomycota</taxon>
        <taxon>Pezizomycotina</taxon>
        <taxon>Sordariomycetes</taxon>
        <taxon>Sordariomycetidae</taxon>
        <taxon>Thyridiales</taxon>
        <taxon>Thyridiaceae</taxon>
        <taxon>Thyridium</taxon>
    </lineage>
</organism>
<dbReference type="GeneID" id="41968483"/>
<protein>
    <submittedName>
        <fullName evidence="2">Uncharacterized protein</fullName>
    </submittedName>
</protein>
<dbReference type="Proteomes" id="UP000319257">
    <property type="component" value="Unassembled WGS sequence"/>
</dbReference>
<proteinExistence type="predicted"/>
<keyword evidence="3" id="KW-1185">Reference proteome</keyword>
<feature type="region of interest" description="Disordered" evidence="1">
    <location>
        <begin position="475"/>
        <end position="583"/>
    </location>
</feature>
<name>A0A507B2T5_9PEZI</name>
<dbReference type="InParanoid" id="A0A507B2T5"/>
<feature type="compositionally biased region" description="Basic and acidic residues" evidence="1">
    <location>
        <begin position="372"/>
        <end position="381"/>
    </location>
</feature>
<evidence type="ECO:0000256" key="1">
    <source>
        <dbReference type="SAM" id="MobiDB-lite"/>
    </source>
</evidence>
<comment type="caution">
    <text evidence="2">The sequence shown here is derived from an EMBL/GenBank/DDBJ whole genome shotgun (WGS) entry which is preliminary data.</text>
</comment>
<evidence type="ECO:0000313" key="2">
    <source>
        <dbReference type="EMBL" id="TPX11218.1"/>
    </source>
</evidence>
<dbReference type="RefSeq" id="XP_030992929.1">
    <property type="nucleotide sequence ID" value="XM_031133018.1"/>
</dbReference>
<feature type="region of interest" description="Disordered" evidence="1">
    <location>
        <begin position="356"/>
        <end position="458"/>
    </location>
</feature>
<feature type="compositionally biased region" description="Acidic residues" evidence="1">
    <location>
        <begin position="254"/>
        <end position="263"/>
    </location>
</feature>
<sequence length="583" mass="64033">MALQRAYTQFLAAPNSDALATTASLHYITSTTSHSGSTDIIKHLNTVRNQIKKKKQDVLQAVEGQKAIAVEVDTILEFVTSGGPYLPGLDDNFLADRTVQLPVTHMVTFDDQGKISQIRQSWDQGALLKQVDVIGKSGRNWPIRDSKDQIKLITKSLAAAGDVPPPSAADAMARSRTNSTNILRDPHASLSLFGPREELENNPANAVSPYAGKRPPQRSFDDILSEEHSEETPRAVVTPYAGARPRQRSFTEILGDEEDEEPESPTRGRPSSPTKAIAPKAGADKKFQPNRLFESDGSDPVEEDAHENRSPDRFYRPHPKKFDHFELAANPEDAPQPGQPMDKVIKRAKHGSQWDFEDFVTPAKPKPLINRRAQDVRHWGNTDDDGHESPEKKPAQHKPRKDAEPHFEFVDDGEDTGQPRLVSRPRGATHNSGLGLYENKVTGEDGSADADAGDDRALGNITNLKDRRKDFDSHFMMADDSPNRAAQSSAKVSDDRKKAVKMMEANWSAYDSSPASQKENNPRKAPARTGEDRGINTQGNGMGGKKGAGRGWSIGGESDEEPTPAAPARKQGAAHKASDFWDF</sequence>
<gene>
    <name evidence="2" type="ORF">E0L32_001036</name>
</gene>
<feature type="compositionally biased region" description="Basic and acidic residues" evidence="1">
    <location>
        <begin position="306"/>
        <end position="326"/>
    </location>
</feature>
<dbReference type="EMBL" id="SKBQ01000004">
    <property type="protein sequence ID" value="TPX11218.1"/>
    <property type="molecule type" value="Genomic_DNA"/>
</dbReference>
<feature type="compositionally biased region" description="Polar residues" evidence="1">
    <location>
        <begin position="509"/>
        <end position="519"/>
    </location>
</feature>